<dbReference type="Pfam" id="PF04892">
    <property type="entry name" value="VanZ"/>
    <property type="match status" value="1"/>
</dbReference>
<feature type="domain" description="VanZ-like" evidence="2">
    <location>
        <begin position="8"/>
        <end position="125"/>
    </location>
</feature>
<protein>
    <submittedName>
        <fullName evidence="3">VanZ family protein</fullName>
    </submittedName>
</protein>
<dbReference type="Proteomes" id="UP000429595">
    <property type="component" value="Unassembled WGS sequence"/>
</dbReference>
<name>A0A6I1FM11_9BACI</name>
<comment type="caution">
    <text evidence="3">The sequence shown here is derived from an EMBL/GenBank/DDBJ whole genome shotgun (WGS) entry which is preliminary data.</text>
</comment>
<sequence length="149" mass="17203">MKKDYFLVFVPVAWCFLIFLFTASPSSAGSNTLSIFQQLLDLNDEQAKVVNFLIRKATHVMVFGFLAILFTFVFRKKRFLFAWLLTTVYAATDEFHQSLVPGRTGSIADVLLDSISAALALFVWSRMVRRKYRLNKSIEYDSKGRREKQ</sequence>
<accession>A0A6I1FM11</accession>
<feature type="transmembrane region" description="Helical" evidence="1">
    <location>
        <begin position="80"/>
        <end position="99"/>
    </location>
</feature>
<dbReference type="RefSeq" id="WP_152150353.1">
    <property type="nucleotide sequence ID" value="NZ_WEIO01000003.1"/>
</dbReference>
<dbReference type="NCBIfam" id="NF037970">
    <property type="entry name" value="vanZ_1"/>
    <property type="match status" value="1"/>
</dbReference>
<evidence type="ECO:0000259" key="2">
    <source>
        <dbReference type="Pfam" id="PF04892"/>
    </source>
</evidence>
<dbReference type="EMBL" id="WEIO01000003">
    <property type="protein sequence ID" value="KAB7707389.1"/>
    <property type="molecule type" value="Genomic_DNA"/>
</dbReference>
<evidence type="ECO:0000256" key="1">
    <source>
        <dbReference type="SAM" id="Phobius"/>
    </source>
</evidence>
<evidence type="ECO:0000313" key="3">
    <source>
        <dbReference type="EMBL" id="KAB7707389.1"/>
    </source>
</evidence>
<proteinExistence type="predicted"/>
<keyword evidence="4" id="KW-1185">Reference proteome</keyword>
<keyword evidence="1" id="KW-0472">Membrane</keyword>
<evidence type="ECO:0000313" key="4">
    <source>
        <dbReference type="Proteomes" id="UP000429595"/>
    </source>
</evidence>
<reference evidence="3 4" key="1">
    <citation type="submission" date="2019-10" db="EMBL/GenBank/DDBJ databases">
        <title>Bacillus aerolatum sp. nov., isolated from bioaerosol of sport playgrounds.</title>
        <authorList>
            <person name="Chen P."/>
            <person name="Zhang G."/>
        </authorList>
    </citation>
    <scope>NUCLEOTIDE SEQUENCE [LARGE SCALE GENOMIC DNA]</scope>
    <source>
        <strain evidence="3 4">CX253</strain>
    </source>
</reference>
<keyword evidence="1" id="KW-0812">Transmembrane</keyword>
<dbReference type="InterPro" id="IPR006976">
    <property type="entry name" value="VanZ-like"/>
</dbReference>
<gene>
    <name evidence="3" type="ORF">F9802_06455</name>
</gene>
<feature type="transmembrane region" description="Helical" evidence="1">
    <location>
        <begin position="105"/>
        <end position="124"/>
    </location>
</feature>
<dbReference type="AlphaFoldDB" id="A0A6I1FM11"/>
<dbReference type="PANTHER" id="PTHR28008">
    <property type="entry name" value="DOMAIN PROTEIN, PUTATIVE (AFU_ORTHOLOGUE AFUA_3G10980)-RELATED"/>
    <property type="match status" value="1"/>
</dbReference>
<organism evidence="3 4">
    <name type="scientific">Bacillus aerolatus</name>
    <dbReference type="NCBI Taxonomy" id="2653354"/>
    <lineage>
        <taxon>Bacteria</taxon>
        <taxon>Bacillati</taxon>
        <taxon>Bacillota</taxon>
        <taxon>Bacilli</taxon>
        <taxon>Bacillales</taxon>
        <taxon>Bacillaceae</taxon>
        <taxon>Bacillus</taxon>
    </lineage>
</organism>
<dbReference type="PANTHER" id="PTHR28008:SF1">
    <property type="entry name" value="DOMAIN PROTEIN, PUTATIVE (AFU_ORTHOLOGUE AFUA_3G10980)-RELATED"/>
    <property type="match status" value="1"/>
</dbReference>
<keyword evidence="1" id="KW-1133">Transmembrane helix</keyword>
<feature type="transmembrane region" description="Helical" evidence="1">
    <location>
        <begin position="52"/>
        <end position="73"/>
    </location>
</feature>